<dbReference type="AlphaFoldDB" id="A0AAD3S759"/>
<dbReference type="EMBL" id="BSYO01000006">
    <property type="protein sequence ID" value="GMH05678.1"/>
    <property type="molecule type" value="Genomic_DNA"/>
</dbReference>
<gene>
    <name evidence="7" type="ORF">Nepgr_007518</name>
</gene>
<dbReference type="SMART" id="SM00336">
    <property type="entry name" value="BBOX"/>
    <property type="match status" value="1"/>
</dbReference>
<accession>A0AAD3S759</accession>
<dbReference type="InterPro" id="IPR049808">
    <property type="entry name" value="CONSTANS-like_Bbox1"/>
</dbReference>
<evidence type="ECO:0000256" key="5">
    <source>
        <dbReference type="SAM" id="MobiDB-lite"/>
    </source>
</evidence>
<evidence type="ECO:0000313" key="7">
    <source>
        <dbReference type="EMBL" id="GMH05678.1"/>
    </source>
</evidence>
<evidence type="ECO:0000259" key="6">
    <source>
        <dbReference type="PROSITE" id="PS50119"/>
    </source>
</evidence>
<keyword evidence="3" id="KW-0862">Zinc</keyword>
<dbReference type="PANTHER" id="PTHR31717">
    <property type="entry name" value="ZINC FINGER PROTEIN CONSTANS-LIKE 10"/>
    <property type="match status" value="1"/>
</dbReference>
<protein>
    <recommendedName>
        <fullName evidence="6">B box-type domain-containing protein</fullName>
    </recommendedName>
</protein>
<evidence type="ECO:0000256" key="4">
    <source>
        <dbReference type="PROSITE-ProRule" id="PRU00024"/>
    </source>
</evidence>
<feature type="region of interest" description="Disordered" evidence="5">
    <location>
        <begin position="81"/>
        <end position="150"/>
    </location>
</feature>
<evidence type="ECO:0000313" key="8">
    <source>
        <dbReference type="Proteomes" id="UP001279734"/>
    </source>
</evidence>
<dbReference type="CDD" id="cd19821">
    <property type="entry name" value="Bbox1_BBX-like"/>
    <property type="match status" value="1"/>
</dbReference>
<evidence type="ECO:0000256" key="1">
    <source>
        <dbReference type="ARBA" id="ARBA00022723"/>
    </source>
</evidence>
<organism evidence="7 8">
    <name type="scientific">Nepenthes gracilis</name>
    <name type="common">Slender pitcher plant</name>
    <dbReference type="NCBI Taxonomy" id="150966"/>
    <lineage>
        <taxon>Eukaryota</taxon>
        <taxon>Viridiplantae</taxon>
        <taxon>Streptophyta</taxon>
        <taxon>Embryophyta</taxon>
        <taxon>Tracheophyta</taxon>
        <taxon>Spermatophyta</taxon>
        <taxon>Magnoliopsida</taxon>
        <taxon>eudicotyledons</taxon>
        <taxon>Gunneridae</taxon>
        <taxon>Pentapetalae</taxon>
        <taxon>Caryophyllales</taxon>
        <taxon>Nepenthaceae</taxon>
        <taxon>Nepenthes</taxon>
    </lineage>
</organism>
<dbReference type="PANTHER" id="PTHR31717:SF60">
    <property type="entry name" value="B-BOX TYPE ZINC FINGER FAMILY PROTEIN"/>
    <property type="match status" value="1"/>
</dbReference>
<keyword evidence="8" id="KW-1185">Reference proteome</keyword>
<evidence type="ECO:0000256" key="2">
    <source>
        <dbReference type="ARBA" id="ARBA00022771"/>
    </source>
</evidence>
<dbReference type="GO" id="GO:0008270">
    <property type="term" value="F:zinc ion binding"/>
    <property type="evidence" value="ECO:0007669"/>
    <property type="project" value="UniProtKB-KW"/>
</dbReference>
<dbReference type="PROSITE" id="PS50119">
    <property type="entry name" value="ZF_BBOX"/>
    <property type="match status" value="1"/>
</dbReference>
<proteinExistence type="predicted"/>
<feature type="compositionally biased region" description="Acidic residues" evidence="5">
    <location>
        <begin position="111"/>
        <end position="145"/>
    </location>
</feature>
<dbReference type="Proteomes" id="UP001279734">
    <property type="component" value="Unassembled WGS sequence"/>
</dbReference>
<comment type="caution">
    <text evidence="7">The sequence shown here is derived from an EMBL/GenBank/DDBJ whole genome shotgun (WGS) entry which is preliminary data.</text>
</comment>
<sequence>MTKGCELCKAEAKMFCESDQASLCWDCDEKVHAANFLVAKHTRTVLCHVCQAETPWKAAGARLGRTTSVCDACVGKSNGRARKEEVKDEGDEVVAQSPTVNDDAVHGNERDEFDDQYDEDDVDEEEEEDEDNCSDYDGDDDDDENQVVPWSLTPPTAAAASATCSGEEESAFGIREDSSIAWKRLREIAIFRSNDDEDENAASSMTVRCAAPPPPPDDDEAASVGFIRSLKHRRVSFLLDDNSPR</sequence>
<keyword evidence="1" id="KW-0479">Metal-binding</keyword>
<feature type="region of interest" description="Disordered" evidence="5">
    <location>
        <begin position="194"/>
        <end position="223"/>
    </location>
</feature>
<dbReference type="Pfam" id="PF00643">
    <property type="entry name" value="zf-B_box"/>
    <property type="match status" value="1"/>
</dbReference>
<reference evidence="7" key="1">
    <citation type="submission" date="2023-05" db="EMBL/GenBank/DDBJ databases">
        <title>Nepenthes gracilis genome sequencing.</title>
        <authorList>
            <person name="Fukushima K."/>
        </authorList>
    </citation>
    <scope>NUCLEOTIDE SEQUENCE</scope>
    <source>
        <strain evidence="7">SING2019-196</strain>
    </source>
</reference>
<evidence type="ECO:0000256" key="3">
    <source>
        <dbReference type="ARBA" id="ARBA00022833"/>
    </source>
</evidence>
<name>A0AAD3S759_NEPGR</name>
<dbReference type="InterPro" id="IPR000315">
    <property type="entry name" value="Znf_B-box"/>
</dbReference>
<feature type="domain" description="B box-type" evidence="6">
    <location>
        <begin position="5"/>
        <end position="46"/>
    </location>
</feature>
<keyword evidence="2 4" id="KW-0863">Zinc-finger</keyword>